<dbReference type="PANTHER" id="PTHR43507">
    <property type="entry name" value="NADH-UBIQUINONE OXIDOREDUCTASE CHAIN 4"/>
    <property type="match status" value="1"/>
</dbReference>
<evidence type="ECO:0000256" key="6">
    <source>
        <dbReference type="ARBA" id="ARBA00022448"/>
    </source>
</evidence>
<comment type="function">
    <text evidence="1">Core subunit of the mitochondrial membrane respiratory chain NADH dehydrogenase (Complex I) that is believed to belong to the minimal assembly required for catalysis. Complex I functions in the transfer of electrons from NADH to the respiratory chain. The immediate electron acceptor for the enzyme is believed to be ubiquinone.</text>
</comment>
<dbReference type="PANTHER" id="PTHR43507:SF20">
    <property type="entry name" value="NADH-UBIQUINONE OXIDOREDUCTASE CHAIN 4"/>
    <property type="match status" value="1"/>
</dbReference>
<evidence type="ECO:0000256" key="4">
    <source>
        <dbReference type="ARBA" id="ARBA00012944"/>
    </source>
</evidence>
<comment type="subcellular location">
    <subcellularLocation>
        <location evidence="2 17">Mitochondrion membrane</location>
        <topology evidence="2 17">Multi-pass membrane protein</topology>
    </subcellularLocation>
</comment>
<evidence type="ECO:0000256" key="11">
    <source>
        <dbReference type="ARBA" id="ARBA00022989"/>
    </source>
</evidence>
<evidence type="ECO:0000256" key="17">
    <source>
        <dbReference type="RuleBase" id="RU003297"/>
    </source>
</evidence>
<comment type="similarity">
    <text evidence="3 17">Belongs to the complex I subunit 4 family.</text>
</comment>
<evidence type="ECO:0000256" key="15">
    <source>
        <dbReference type="ARBA" id="ARBA00023136"/>
    </source>
</evidence>
<feature type="transmembrane region" description="Helical" evidence="17">
    <location>
        <begin position="7"/>
        <end position="34"/>
    </location>
</feature>
<evidence type="ECO:0000256" key="8">
    <source>
        <dbReference type="ARBA" id="ARBA00022692"/>
    </source>
</evidence>
<feature type="transmembrane region" description="Helical" evidence="17">
    <location>
        <begin position="110"/>
        <end position="129"/>
    </location>
</feature>
<keyword evidence="15 17" id="KW-0472">Membrane</keyword>
<evidence type="ECO:0000256" key="2">
    <source>
        <dbReference type="ARBA" id="ARBA00004225"/>
    </source>
</evidence>
<keyword evidence="14 17" id="KW-0496">Mitochondrion</keyword>
<evidence type="ECO:0000256" key="10">
    <source>
        <dbReference type="ARBA" id="ARBA00022982"/>
    </source>
</evidence>
<dbReference type="CTD" id="4538"/>
<dbReference type="RefSeq" id="YP_009344631.1">
    <property type="nucleotide sequence ID" value="NC_033539.1"/>
</dbReference>
<dbReference type="GO" id="GO:0042773">
    <property type="term" value="P:ATP synthesis coupled electron transport"/>
    <property type="evidence" value="ECO:0007669"/>
    <property type="project" value="InterPro"/>
</dbReference>
<feature type="transmembrane region" description="Helical" evidence="17">
    <location>
        <begin position="372"/>
        <end position="395"/>
    </location>
</feature>
<keyword evidence="6 17" id="KW-0813">Transport</keyword>
<dbReference type="GeneID" id="30901724"/>
<evidence type="ECO:0000256" key="16">
    <source>
        <dbReference type="ARBA" id="ARBA00049551"/>
    </source>
</evidence>
<dbReference type="InterPro" id="IPR001750">
    <property type="entry name" value="ND/Mrp_TM"/>
</dbReference>
<sequence>MMGVFFFFFFLIPLLFFDFWFFFQFFLILIMLYFMTFDFNSFFSMISYNFGVDFFSYMLIFLTFLITSLMIFSSSIIYFLYSRFFFLFNCLFICFLLLIVFSILNMFLMYMFFELTLIPLLILILMWGYQPERLISSFYLFLYTLFGSLPLLCFIFYLYVMYGLVFFDFVVFFDFNFFSHLCLVFAFLVKFPIFMLHFWLPKAHVQAPVSGSMILAGLMLKIGGYGLFRFMFIYEFLFFNYSYVWFSFGVLGSLYISLVCFLQGDLKCMIAYSSICHMGLCLSGLLTMSSVGVLGSLLMMISHGLCSSGMFFLANCIYERLFSRSFYLCKGLIFFMPSLSMLWFLFCSFNMGCPPSLNFISEVLIIFSLVCYWNYSFFFIMLISFLSACFSYYMYSYCQHGLFLNSYSYSMVLVREYLIAYCHLYPLLILIFFMNFVF</sequence>
<keyword evidence="12 17" id="KW-0520">NAD</keyword>
<evidence type="ECO:0000259" key="18">
    <source>
        <dbReference type="Pfam" id="PF00361"/>
    </source>
</evidence>
<feature type="domain" description="NADH:ubiquinone oxidoreductase chain 4 N-terminal" evidence="19">
    <location>
        <begin position="1"/>
        <end position="99"/>
    </location>
</feature>
<organism evidence="20">
    <name type="scientific">Entylia carinata</name>
    <name type="common">Keeled treehopper</name>
    <dbReference type="NCBI Taxonomy" id="1464891"/>
    <lineage>
        <taxon>Eukaryota</taxon>
        <taxon>Metazoa</taxon>
        <taxon>Ecdysozoa</taxon>
        <taxon>Arthropoda</taxon>
        <taxon>Hexapoda</taxon>
        <taxon>Insecta</taxon>
        <taxon>Pterygota</taxon>
        <taxon>Neoptera</taxon>
        <taxon>Paraneoptera</taxon>
        <taxon>Hemiptera</taxon>
        <taxon>Auchenorrhyncha</taxon>
        <taxon>Membracoidea</taxon>
        <taxon>Membracidae</taxon>
        <taxon>Entylia</taxon>
    </lineage>
</organism>
<gene>
    <name evidence="20" type="primary">ND4</name>
</gene>
<dbReference type="GO" id="GO:0031966">
    <property type="term" value="C:mitochondrial membrane"/>
    <property type="evidence" value="ECO:0007669"/>
    <property type="project" value="UniProtKB-SubCell"/>
</dbReference>
<feature type="transmembrane region" description="Helical" evidence="17">
    <location>
        <begin position="416"/>
        <end position="437"/>
    </location>
</feature>
<evidence type="ECO:0000256" key="3">
    <source>
        <dbReference type="ARBA" id="ARBA00009025"/>
    </source>
</evidence>
<keyword evidence="13 17" id="KW-0830">Ubiquinone</keyword>
<feature type="domain" description="NADH:quinone oxidoreductase/Mrp antiporter transmembrane" evidence="18">
    <location>
        <begin position="105"/>
        <end position="390"/>
    </location>
</feature>
<keyword evidence="10 17" id="KW-0249">Electron transport</keyword>
<evidence type="ECO:0000259" key="19">
    <source>
        <dbReference type="Pfam" id="PF01059"/>
    </source>
</evidence>
<feature type="transmembrane region" description="Helical" evidence="17">
    <location>
        <begin position="54"/>
        <end position="72"/>
    </location>
</feature>
<dbReference type="GO" id="GO:0003954">
    <property type="term" value="F:NADH dehydrogenase activity"/>
    <property type="evidence" value="ECO:0007669"/>
    <property type="project" value="TreeGrafter"/>
</dbReference>
<evidence type="ECO:0000256" key="1">
    <source>
        <dbReference type="ARBA" id="ARBA00003257"/>
    </source>
</evidence>
<protein>
    <recommendedName>
        <fullName evidence="5 17">NADH-ubiquinone oxidoreductase chain 4</fullName>
        <ecNumber evidence="4 17">7.1.1.2</ecNumber>
    </recommendedName>
</protein>
<dbReference type="GO" id="GO:0015990">
    <property type="term" value="P:electron transport coupled proton transport"/>
    <property type="evidence" value="ECO:0007669"/>
    <property type="project" value="TreeGrafter"/>
</dbReference>
<feature type="transmembrane region" description="Helical" evidence="17">
    <location>
        <begin position="212"/>
        <end position="237"/>
    </location>
</feature>
<feature type="transmembrane region" description="Helical" evidence="17">
    <location>
        <begin position="177"/>
        <end position="200"/>
    </location>
</feature>
<dbReference type="InterPro" id="IPR003918">
    <property type="entry name" value="NADH_UbQ_OxRdtase"/>
</dbReference>
<name>A0A343AXP8_ENTCR</name>
<dbReference type="Pfam" id="PF00361">
    <property type="entry name" value="Proton_antipo_M"/>
    <property type="match status" value="1"/>
</dbReference>
<keyword evidence="9" id="KW-1278">Translocase</keyword>
<evidence type="ECO:0000256" key="12">
    <source>
        <dbReference type="ARBA" id="ARBA00023027"/>
    </source>
</evidence>
<feature type="transmembrane region" description="Helical" evidence="17">
    <location>
        <begin position="293"/>
        <end position="314"/>
    </location>
</feature>
<dbReference type="GO" id="GO:0048039">
    <property type="term" value="F:ubiquinone binding"/>
    <property type="evidence" value="ECO:0007669"/>
    <property type="project" value="TreeGrafter"/>
</dbReference>
<reference evidence="20" key="1">
    <citation type="journal article" date="2016" name="Mitochondrial DNA Part B Resour">
        <title>The complete mitochondrial genome of Entylia carinata (Hemiptera: Membracidae).</title>
        <authorList>
            <person name="Mao M."/>
            <person name="Yang X."/>
            <person name="Bennett G."/>
        </authorList>
    </citation>
    <scope>NUCLEOTIDE SEQUENCE</scope>
</reference>
<dbReference type="AlphaFoldDB" id="A0A343AXP8"/>
<geneLocation type="mitochondrion" evidence="20"/>
<dbReference type="EC" id="7.1.1.2" evidence="4 17"/>
<keyword evidence="8 17" id="KW-0812">Transmembrane</keyword>
<feature type="transmembrane region" description="Helical" evidence="17">
    <location>
        <begin position="243"/>
        <end position="262"/>
    </location>
</feature>
<feature type="transmembrane region" description="Helical" evidence="17">
    <location>
        <begin position="84"/>
        <end position="104"/>
    </location>
</feature>
<comment type="function">
    <text evidence="17">Core subunit of the mitochondrial membrane respiratory chain NADH dehydrogenase (Complex I) which catalyzes electron transfer from NADH through the respiratory chain, using ubiquinone as an electron acceptor. Essential for the catalytic activity and assembly of complex I.</text>
</comment>
<dbReference type="Pfam" id="PF01059">
    <property type="entry name" value="Oxidored_q5_N"/>
    <property type="match status" value="1"/>
</dbReference>
<feature type="transmembrane region" description="Helical" evidence="17">
    <location>
        <begin position="141"/>
        <end position="165"/>
    </location>
</feature>
<evidence type="ECO:0000256" key="13">
    <source>
        <dbReference type="ARBA" id="ARBA00023075"/>
    </source>
</evidence>
<feature type="transmembrane region" description="Helical" evidence="17">
    <location>
        <begin position="269"/>
        <end position="287"/>
    </location>
</feature>
<dbReference type="EMBL" id="KX495488">
    <property type="protein sequence ID" value="APU51896.1"/>
    <property type="molecule type" value="Genomic_DNA"/>
</dbReference>
<accession>A0A343AXP8</accession>
<keyword evidence="11 17" id="KW-1133">Transmembrane helix</keyword>
<dbReference type="PRINTS" id="PR01437">
    <property type="entry name" value="NUOXDRDTASE4"/>
</dbReference>
<evidence type="ECO:0000256" key="14">
    <source>
        <dbReference type="ARBA" id="ARBA00023128"/>
    </source>
</evidence>
<evidence type="ECO:0000313" key="20">
    <source>
        <dbReference type="EMBL" id="APU51896.1"/>
    </source>
</evidence>
<evidence type="ECO:0000256" key="9">
    <source>
        <dbReference type="ARBA" id="ARBA00022967"/>
    </source>
</evidence>
<evidence type="ECO:0000256" key="7">
    <source>
        <dbReference type="ARBA" id="ARBA00022660"/>
    </source>
</evidence>
<evidence type="ECO:0000256" key="5">
    <source>
        <dbReference type="ARBA" id="ARBA00021006"/>
    </source>
</evidence>
<dbReference type="GO" id="GO:0008137">
    <property type="term" value="F:NADH dehydrogenase (ubiquinone) activity"/>
    <property type="evidence" value="ECO:0007669"/>
    <property type="project" value="UniProtKB-UniRule"/>
</dbReference>
<feature type="transmembrane region" description="Helical" evidence="17">
    <location>
        <begin position="326"/>
        <end position="352"/>
    </location>
</feature>
<keyword evidence="7 17" id="KW-0679">Respiratory chain</keyword>
<dbReference type="InterPro" id="IPR000260">
    <property type="entry name" value="NADH4_N"/>
</dbReference>
<comment type="catalytic activity">
    <reaction evidence="16 17">
        <text>a ubiquinone + NADH + 5 H(+)(in) = a ubiquinol + NAD(+) + 4 H(+)(out)</text>
        <dbReference type="Rhea" id="RHEA:29091"/>
        <dbReference type="Rhea" id="RHEA-COMP:9565"/>
        <dbReference type="Rhea" id="RHEA-COMP:9566"/>
        <dbReference type="ChEBI" id="CHEBI:15378"/>
        <dbReference type="ChEBI" id="CHEBI:16389"/>
        <dbReference type="ChEBI" id="CHEBI:17976"/>
        <dbReference type="ChEBI" id="CHEBI:57540"/>
        <dbReference type="ChEBI" id="CHEBI:57945"/>
        <dbReference type="EC" id="7.1.1.2"/>
    </reaction>
</comment>
<proteinExistence type="inferred from homology"/>